<dbReference type="EMBL" id="SDMK01000003">
    <property type="protein sequence ID" value="RXS94482.1"/>
    <property type="molecule type" value="Genomic_DNA"/>
</dbReference>
<dbReference type="PANTHER" id="PTHR28259:SF1">
    <property type="entry name" value="FLUORIDE EXPORT PROTEIN 1-RELATED"/>
    <property type="match status" value="1"/>
</dbReference>
<dbReference type="AlphaFoldDB" id="A0A4V1NV45"/>
<dbReference type="RefSeq" id="WP_129209219.1">
    <property type="nucleotide sequence ID" value="NZ_BMGU01000005.1"/>
</dbReference>
<feature type="transmembrane region" description="Helical" evidence="11">
    <location>
        <begin position="98"/>
        <end position="120"/>
    </location>
</feature>
<keyword evidence="7 11" id="KW-0472">Membrane</keyword>
<dbReference type="GO" id="GO:0005886">
    <property type="term" value="C:plasma membrane"/>
    <property type="evidence" value="ECO:0007669"/>
    <property type="project" value="UniProtKB-SubCell"/>
</dbReference>
<dbReference type="OrthoDB" id="9815830at2"/>
<dbReference type="GO" id="GO:0140114">
    <property type="term" value="P:cellular detoxification of fluoride"/>
    <property type="evidence" value="ECO:0007669"/>
    <property type="project" value="UniProtKB-UniRule"/>
</dbReference>
<evidence type="ECO:0000256" key="7">
    <source>
        <dbReference type="ARBA" id="ARBA00023136"/>
    </source>
</evidence>
<keyword evidence="4 11" id="KW-0812">Transmembrane</keyword>
<feature type="transmembrane region" description="Helical" evidence="11">
    <location>
        <begin position="66"/>
        <end position="86"/>
    </location>
</feature>
<feature type="transmembrane region" description="Helical" evidence="11">
    <location>
        <begin position="37"/>
        <end position="54"/>
    </location>
</feature>
<keyword evidence="8 11" id="KW-0407">Ion channel</keyword>
<evidence type="ECO:0000256" key="1">
    <source>
        <dbReference type="ARBA" id="ARBA00004651"/>
    </source>
</evidence>
<keyword evidence="5 11" id="KW-1133">Transmembrane helix</keyword>
<evidence type="ECO:0000256" key="10">
    <source>
        <dbReference type="ARBA" id="ARBA00035585"/>
    </source>
</evidence>
<keyword evidence="11" id="KW-0813">Transport</keyword>
<evidence type="ECO:0000256" key="5">
    <source>
        <dbReference type="ARBA" id="ARBA00022989"/>
    </source>
</evidence>
<comment type="subcellular location">
    <subcellularLocation>
        <location evidence="1 11">Cell membrane</location>
        <topology evidence="1 11">Multi-pass membrane protein</topology>
    </subcellularLocation>
</comment>
<keyword evidence="3" id="KW-0997">Cell inner membrane</keyword>
<feature type="transmembrane region" description="Helical" evidence="11">
    <location>
        <begin position="6"/>
        <end position="25"/>
    </location>
</feature>
<dbReference type="PANTHER" id="PTHR28259">
    <property type="entry name" value="FLUORIDE EXPORT PROTEIN 1-RELATED"/>
    <property type="match status" value="1"/>
</dbReference>
<reference evidence="12 13" key="1">
    <citation type="journal article" date="2016" name="Int. J. Syst. Evol. Microbiol.">
        <title>Acidipila dinghuensis sp. nov., an acidobacterium isolated from forest soil.</title>
        <authorList>
            <person name="Jiang Y.W."/>
            <person name="Wang J."/>
            <person name="Chen M.H."/>
            <person name="Lv Y.Y."/>
            <person name="Qiu L.H."/>
        </authorList>
    </citation>
    <scope>NUCLEOTIDE SEQUENCE [LARGE SCALE GENOMIC DNA]</scope>
    <source>
        <strain evidence="12 13">DHOF10</strain>
    </source>
</reference>
<keyword evidence="2 11" id="KW-1003">Cell membrane</keyword>
<dbReference type="GO" id="GO:0062054">
    <property type="term" value="F:fluoride channel activity"/>
    <property type="evidence" value="ECO:0007669"/>
    <property type="project" value="UniProtKB-UniRule"/>
</dbReference>
<dbReference type="Pfam" id="PF02537">
    <property type="entry name" value="CRCB"/>
    <property type="match status" value="1"/>
</dbReference>
<name>A0A4V1NV45_9BACT</name>
<gene>
    <name evidence="11 12" type="primary">crcB</name>
    <name evidence="11" type="synonym">fluC</name>
    <name evidence="12" type="ORF">ESZ00_15545</name>
</gene>
<accession>A0A4V1NV45</accession>
<comment type="caution">
    <text evidence="12">The sequence shown here is derived from an EMBL/GenBank/DDBJ whole genome shotgun (WGS) entry which is preliminary data.</text>
</comment>
<evidence type="ECO:0000256" key="8">
    <source>
        <dbReference type="ARBA" id="ARBA00023303"/>
    </source>
</evidence>
<comment type="activity regulation">
    <text evidence="11">Na(+) is not transported, but it plays an essential structural role and its presence is essential for fluoride channel function.</text>
</comment>
<dbReference type="HAMAP" id="MF_00454">
    <property type="entry name" value="FluC"/>
    <property type="match status" value="1"/>
</dbReference>
<keyword evidence="11" id="KW-0479">Metal-binding</keyword>
<feature type="binding site" evidence="11">
    <location>
        <position position="74"/>
    </location>
    <ligand>
        <name>Na(+)</name>
        <dbReference type="ChEBI" id="CHEBI:29101"/>
        <note>structural</note>
    </ligand>
</feature>
<comment type="similarity">
    <text evidence="9 11">Belongs to the fluoride channel Fluc/FEX (TC 1.A.43) family.</text>
</comment>
<dbReference type="NCBIfam" id="TIGR00494">
    <property type="entry name" value="crcB"/>
    <property type="match status" value="1"/>
</dbReference>
<proteinExistence type="inferred from homology"/>
<evidence type="ECO:0000256" key="3">
    <source>
        <dbReference type="ARBA" id="ARBA00022519"/>
    </source>
</evidence>
<evidence type="ECO:0000256" key="2">
    <source>
        <dbReference type="ARBA" id="ARBA00022475"/>
    </source>
</evidence>
<dbReference type="InterPro" id="IPR003691">
    <property type="entry name" value="FluC"/>
</dbReference>
<keyword evidence="6 11" id="KW-0406">Ion transport</keyword>
<dbReference type="Proteomes" id="UP000290253">
    <property type="component" value="Unassembled WGS sequence"/>
</dbReference>
<comment type="catalytic activity">
    <reaction evidence="10">
        <text>fluoride(in) = fluoride(out)</text>
        <dbReference type="Rhea" id="RHEA:76159"/>
        <dbReference type="ChEBI" id="CHEBI:17051"/>
    </reaction>
    <physiologicalReaction direction="left-to-right" evidence="10">
        <dbReference type="Rhea" id="RHEA:76160"/>
    </physiologicalReaction>
</comment>
<evidence type="ECO:0000256" key="9">
    <source>
        <dbReference type="ARBA" id="ARBA00035120"/>
    </source>
</evidence>
<feature type="binding site" evidence="11">
    <location>
        <position position="77"/>
    </location>
    <ligand>
        <name>Na(+)</name>
        <dbReference type="ChEBI" id="CHEBI:29101"/>
        <note>structural</note>
    </ligand>
</feature>
<dbReference type="GO" id="GO:0046872">
    <property type="term" value="F:metal ion binding"/>
    <property type="evidence" value="ECO:0007669"/>
    <property type="project" value="UniProtKB-KW"/>
</dbReference>
<keyword evidence="11" id="KW-0915">Sodium</keyword>
<sequence length="124" mass="13662">MKFLWIAIGGALGSIARYLVGLWIYERMGTRFPYGTFLINITGCFIIGFVLTFLDARMSLSPTWRLIIPVGFVGAYTTFSTFEYETLRLAQHGQAGTALLYIASSVILGYAGVWFGQAVARGMA</sequence>
<protein>
    <recommendedName>
        <fullName evidence="11">Fluoride-specific ion channel FluC</fullName>
    </recommendedName>
</protein>
<keyword evidence="13" id="KW-1185">Reference proteome</keyword>
<evidence type="ECO:0000256" key="6">
    <source>
        <dbReference type="ARBA" id="ARBA00023065"/>
    </source>
</evidence>
<evidence type="ECO:0000256" key="4">
    <source>
        <dbReference type="ARBA" id="ARBA00022692"/>
    </source>
</evidence>
<evidence type="ECO:0000313" key="13">
    <source>
        <dbReference type="Proteomes" id="UP000290253"/>
    </source>
</evidence>
<evidence type="ECO:0000256" key="11">
    <source>
        <dbReference type="HAMAP-Rule" id="MF_00454"/>
    </source>
</evidence>
<comment type="function">
    <text evidence="11">Fluoride-specific ion channel. Important for reducing fluoride concentration in the cell, thus reducing its toxicity.</text>
</comment>
<evidence type="ECO:0000313" key="12">
    <source>
        <dbReference type="EMBL" id="RXS94482.1"/>
    </source>
</evidence>
<organism evidence="12 13">
    <name type="scientific">Silvibacterium dinghuense</name>
    <dbReference type="NCBI Taxonomy" id="1560006"/>
    <lineage>
        <taxon>Bacteria</taxon>
        <taxon>Pseudomonadati</taxon>
        <taxon>Acidobacteriota</taxon>
        <taxon>Terriglobia</taxon>
        <taxon>Terriglobales</taxon>
        <taxon>Acidobacteriaceae</taxon>
        <taxon>Silvibacterium</taxon>
    </lineage>
</organism>